<dbReference type="GeneID" id="105667116"/>
<dbReference type="RefSeq" id="XP_020724024.2">
    <property type="nucleotide sequence ID" value="XM_020868365.2"/>
</dbReference>
<feature type="domain" description="PiggyBac transposable element-derived protein" evidence="1">
    <location>
        <begin position="1"/>
        <end position="300"/>
    </location>
</feature>
<dbReference type="Pfam" id="PF13843">
    <property type="entry name" value="DDE_Tnp_1_7"/>
    <property type="match status" value="1"/>
</dbReference>
<reference evidence="3" key="1">
    <citation type="submission" date="2025-08" db="UniProtKB">
        <authorList>
            <consortium name="RefSeq"/>
        </authorList>
    </citation>
    <scope>IDENTIFICATION</scope>
</reference>
<dbReference type="Proteomes" id="UP000835206">
    <property type="component" value="Chromosome 2"/>
</dbReference>
<accession>A0A9B7D0Z9</accession>
<sequence length="407" mass="48028">MSRLKKLSCNEYWSTNEIIRTDVFGKHMTRDRYLALQKVLHFNDKRSETSKNLLIKIREPYNKLRETFKKSFRPFKDLRIDESHMLYKRRLSFKQYKPERSRFGIKTFVLCDCKTGYILDFIVYTGAISDVDTFSEKFGRSGNIVVNLLQQYLGKGHQLFVDNWFSNPALFKFLHSCSINSCGTVRKRCEGIAKMEEKLKSGELSFRSSGNLLALKWQSKHEVWMLSTSHSAEYRNSRKINYRTGEVVQKPTCILDYNKSMEMVSETNRIISAVACTRRTLKCYKRLFFHLLDLSVWNSYCLYKFKTKKVLPMSKFHLALITELLQTYPRSMETASSVRSESLLRLTERHFPTLYKSDKANRKNPLRRCVVCAKLDKRRCSRYCCKQCNVGLCIVPCFEIYHTQLYF</sequence>
<organism evidence="2 3">
    <name type="scientific">Bombus terrestris</name>
    <name type="common">Buff-tailed bumblebee</name>
    <name type="synonym">Apis terrestris</name>
    <dbReference type="NCBI Taxonomy" id="30195"/>
    <lineage>
        <taxon>Eukaryota</taxon>
        <taxon>Metazoa</taxon>
        <taxon>Ecdysozoa</taxon>
        <taxon>Arthropoda</taxon>
        <taxon>Hexapoda</taxon>
        <taxon>Insecta</taxon>
        <taxon>Pterygota</taxon>
        <taxon>Neoptera</taxon>
        <taxon>Endopterygota</taxon>
        <taxon>Hymenoptera</taxon>
        <taxon>Apocrita</taxon>
        <taxon>Aculeata</taxon>
        <taxon>Apoidea</taxon>
        <taxon>Anthophila</taxon>
        <taxon>Apidae</taxon>
        <taxon>Bombus</taxon>
        <taxon>Bombus</taxon>
    </lineage>
</organism>
<evidence type="ECO:0000313" key="3">
    <source>
        <dbReference type="RefSeq" id="XP_020724024.2"/>
    </source>
</evidence>
<dbReference type="InterPro" id="IPR029526">
    <property type="entry name" value="PGBD"/>
</dbReference>
<gene>
    <name evidence="3" type="primary">LOC105667116</name>
</gene>
<proteinExistence type="predicted"/>
<name>A0A9B7D0Z9_BOMTE</name>
<dbReference type="PANTHER" id="PTHR46599:SF3">
    <property type="entry name" value="PIGGYBAC TRANSPOSABLE ELEMENT-DERIVED PROTEIN 4"/>
    <property type="match status" value="1"/>
</dbReference>
<evidence type="ECO:0000313" key="2">
    <source>
        <dbReference type="Proteomes" id="UP000835206"/>
    </source>
</evidence>
<keyword evidence="2" id="KW-1185">Reference proteome</keyword>
<dbReference type="KEGG" id="bter:105667116"/>
<evidence type="ECO:0000259" key="1">
    <source>
        <dbReference type="Pfam" id="PF13843"/>
    </source>
</evidence>
<dbReference type="PANTHER" id="PTHR46599">
    <property type="entry name" value="PIGGYBAC TRANSPOSABLE ELEMENT-DERIVED PROTEIN 4"/>
    <property type="match status" value="1"/>
</dbReference>
<dbReference type="OrthoDB" id="7598406at2759"/>
<protein>
    <submittedName>
        <fullName evidence="3">PiggyBac transposable element-derived protein 4-like</fullName>
    </submittedName>
</protein>
<dbReference type="AlphaFoldDB" id="A0A9B7D0Z9"/>